<dbReference type="NCBIfam" id="TIGR00254">
    <property type="entry name" value="GGDEF"/>
    <property type="match status" value="1"/>
</dbReference>
<dbReference type="Pfam" id="PF00990">
    <property type="entry name" value="GGDEF"/>
    <property type="match status" value="1"/>
</dbReference>
<name>A0A4Q7NCC7_9BURK</name>
<dbReference type="FunFam" id="3.30.70.270:FF:000001">
    <property type="entry name" value="Diguanylate cyclase domain protein"/>
    <property type="match status" value="1"/>
</dbReference>
<protein>
    <recommendedName>
        <fullName evidence="1">diguanylate cyclase</fullName>
        <ecNumber evidence="1">2.7.7.65</ecNumber>
    </recommendedName>
</protein>
<dbReference type="InterPro" id="IPR043128">
    <property type="entry name" value="Rev_trsase/Diguanyl_cyclase"/>
</dbReference>
<proteinExistence type="predicted"/>
<dbReference type="OrthoDB" id="9813903at2"/>
<evidence type="ECO:0000313" key="5">
    <source>
        <dbReference type="Proteomes" id="UP000292445"/>
    </source>
</evidence>
<dbReference type="InterPro" id="IPR000160">
    <property type="entry name" value="GGDEF_dom"/>
</dbReference>
<dbReference type="GO" id="GO:1902201">
    <property type="term" value="P:negative regulation of bacterial-type flagellum-dependent cell motility"/>
    <property type="evidence" value="ECO:0007669"/>
    <property type="project" value="TreeGrafter"/>
</dbReference>
<dbReference type="SUPFAM" id="SSF55073">
    <property type="entry name" value="Nucleotide cyclase"/>
    <property type="match status" value="1"/>
</dbReference>
<dbReference type="AlphaFoldDB" id="A0A4Q7NCC7"/>
<dbReference type="GO" id="GO:0052621">
    <property type="term" value="F:diguanylate cyclase activity"/>
    <property type="evidence" value="ECO:0007669"/>
    <property type="project" value="UniProtKB-EC"/>
</dbReference>
<dbReference type="PANTHER" id="PTHR45138:SF9">
    <property type="entry name" value="DIGUANYLATE CYCLASE DGCM-RELATED"/>
    <property type="match status" value="1"/>
</dbReference>
<organism evidence="4 5">
    <name type="scientific">Pigmentiphaga kullae</name>
    <dbReference type="NCBI Taxonomy" id="151784"/>
    <lineage>
        <taxon>Bacteria</taxon>
        <taxon>Pseudomonadati</taxon>
        <taxon>Pseudomonadota</taxon>
        <taxon>Betaproteobacteria</taxon>
        <taxon>Burkholderiales</taxon>
        <taxon>Alcaligenaceae</taxon>
        <taxon>Pigmentiphaga</taxon>
    </lineage>
</organism>
<evidence type="ECO:0000256" key="2">
    <source>
        <dbReference type="ARBA" id="ARBA00034247"/>
    </source>
</evidence>
<dbReference type="EC" id="2.7.7.65" evidence="1"/>
<dbReference type="GO" id="GO:0043709">
    <property type="term" value="P:cell adhesion involved in single-species biofilm formation"/>
    <property type="evidence" value="ECO:0007669"/>
    <property type="project" value="TreeGrafter"/>
</dbReference>
<accession>A0A4Q7NCC7</accession>
<dbReference type="CDD" id="cd01949">
    <property type="entry name" value="GGDEF"/>
    <property type="match status" value="1"/>
</dbReference>
<evidence type="ECO:0000256" key="1">
    <source>
        <dbReference type="ARBA" id="ARBA00012528"/>
    </source>
</evidence>
<dbReference type="EMBL" id="SGXC01000002">
    <property type="protein sequence ID" value="RZS80267.1"/>
    <property type="molecule type" value="Genomic_DNA"/>
</dbReference>
<feature type="domain" description="GGDEF" evidence="3">
    <location>
        <begin position="131"/>
        <end position="262"/>
    </location>
</feature>
<comment type="catalytic activity">
    <reaction evidence="2">
        <text>2 GTP = 3',3'-c-di-GMP + 2 diphosphate</text>
        <dbReference type="Rhea" id="RHEA:24898"/>
        <dbReference type="ChEBI" id="CHEBI:33019"/>
        <dbReference type="ChEBI" id="CHEBI:37565"/>
        <dbReference type="ChEBI" id="CHEBI:58805"/>
        <dbReference type="EC" id="2.7.7.65"/>
    </reaction>
</comment>
<dbReference type="SMART" id="SM00267">
    <property type="entry name" value="GGDEF"/>
    <property type="match status" value="1"/>
</dbReference>
<evidence type="ECO:0000259" key="3">
    <source>
        <dbReference type="PROSITE" id="PS50887"/>
    </source>
</evidence>
<dbReference type="InterPro" id="IPR029787">
    <property type="entry name" value="Nucleotide_cyclase"/>
</dbReference>
<dbReference type="Proteomes" id="UP000292445">
    <property type="component" value="Unassembled WGS sequence"/>
</dbReference>
<dbReference type="GO" id="GO:0005886">
    <property type="term" value="C:plasma membrane"/>
    <property type="evidence" value="ECO:0007669"/>
    <property type="project" value="TreeGrafter"/>
</dbReference>
<dbReference type="RefSeq" id="WP_130358047.1">
    <property type="nucleotide sequence ID" value="NZ_SGXC01000002.1"/>
</dbReference>
<dbReference type="Gene3D" id="3.30.70.270">
    <property type="match status" value="1"/>
</dbReference>
<comment type="caution">
    <text evidence="4">The sequence shown here is derived from an EMBL/GenBank/DDBJ whole genome shotgun (WGS) entry which is preliminary data.</text>
</comment>
<sequence>MKRDIEDLGRRIEQLLAQPEYQDHPLRAALDEIWRAFLDQTTRLDRVTHISDGYQTLAKERENDLDERFQKQLRKLEKLARISDHYQRMMQDLNVALSDASNRDVLTGLANRRHLMHRLKEESQRASRSGQPYTIAMLDIDHFKRINDTLGHAAGDRALIEVGRILQSSLREYDLCGRWGGEEFMMIMPGTTLVSAQALSQRVCTRIREHAGAPDVGQSISASVGISAYRHGEHYSDTVERADAALLEAKRRGRDCIVLSEV</sequence>
<dbReference type="InterPro" id="IPR050469">
    <property type="entry name" value="Diguanylate_Cyclase"/>
</dbReference>
<dbReference type="PROSITE" id="PS50887">
    <property type="entry name" value="GGDEF"/>
    <property type="match status" value="1"/>
</dbReference>
<evidence type="ECO:0000313" key="4">
    <source>
        <dbReference type="EMBL" id="RZS80267.1"/>
    </source>
</evidence>
<gene>
    <name evidence="4" type="ORF">EV675_2866</name>
</gene>
<dbReference type="NCBIfam" id="NF038266">
    <property type="entry name" value="diguan_SiaD"/>
    <property type="match status" value="1"/>
</dbReference>
<dbReference type="PANTHER" id="PTHR45138">
    <property type="entry name" value="REGULATORY COMPONENTS OF SENSORY TRANSDUCTION SYSTEM"/>
    <property type="match status" value="1"/>
</dbReference>
<keyword evidence="5" id="KW-1185">Reference proteome</keyword>
<reference evidence="4 5" key="1">
    <citation type="submission" date="2019-02" db="EMBL/GenBank/DDBJ databases">
        <title>Genomic Encyclopedia of Type Strains, Phase IV (KMG-IV): sequencing the most valuable type-strain genomes for metagenomic binning, comparative biology and taxonomic classification.</title>
        <authorList>
            <person name="Goeker M."/>
        </authorList>
    </citation>
    <scope>NUCLEOTIDE SEQUENCE [LARGE SCALE GENOMIC DNA]</scope>
    <source>
        <strain evidence="4 5">K24</strain>
    </source>
</reference>